<keyword evidence="6 7" id="KW-0472">Membrane</keyword>
<dbReference type="STRING" id="933944.AN215_19330"/>
<organism evidence="9 10">
    <name type="scientific">Streptomyces abyssalis</name>
    <dbReference type="NCBI Taxonomy" id="933944"/>
    <lineage>
        <taxon>Bacteria</taxon>
        <taxon>Bacillati</taxon>
        <taxon>Actinomycetota</taxon>
        <taxon>Actinomycetes</taxon>
        <taxon>Kitasatosporales</taxon>
        <taxon>Streptomycetaceae</taxon>
        <taxon>Streptomyces</taxon>
    </lineage>
</organism>
<feature type="transmembrane region" description="Helical" evidence="7">
    <location>
        <begin position="168"/>
        <end position="190"/>
    </location>
</feature>
<dbReference type="EMBL" id="LJGT01000040">
    <property type="protein sequence ID" value="OEU88669.1"/>
    <property type="molecule type" value="Genomic_DNA"/>
</dbReference>
<evidence type="ECO:0000256" key="2">
    <source>
        <dbReference type="ARBA" id="ARBA00022475"/>
    </source>
</evidence>
<feature type="domain" description="Peptidase S54 rhomboid" evidence="8">
    <location>
        <begin position="78"/>
        <end position="223"/>
    </location>
</feature>
<dbReference type="PANTHER" id="PTHR43066:SF26">
    <property type="entry name" value="RHOMBOID PROTEASE GLPG"/>
    <property type="match status" value="1"/>
</dbReference>
<evidence type="ECO:0000256" key="5">
    <source>
        <dbReference type="ARBA" id="ARBA00022989"/>
    </source>
</evidence>
<accession>A0A1E7JM30</accession>
<dbReference type="GO" id="GO:0016020">
    <property type="term" value="C:membrane"/>
    <property type="evidence" value="ECO:0007669"/>
    <property type="project" value="UniProtKB-SubCell"/>
</dbReference>
<feature type="transmembrane region" description="Helical" evidence="7">
    <location>
        <begin position="138"/>
        <end position="156"/>
    </location>
</feature>
<evidence type="ECO:0000256" key="6">
    <source>
        <dbReference type="ARBA" id="ARBA00023136"/>
    </source>
</evidence>
<dbReference type="InterPro" id="IPR035952">
    <property type="entry name" value="Rhomboid-like_sf"/>
</dbReference>
<comment type="caution">
    <text evidence="9">The sequence shown here is derived from an EMBL/GenBank/DDBJ whole genome shotgun (WGS) entry which is preliminary data.</text>
</comment>
<dbReference type="Proteomes" id="UP000176087">
    <property type="component" value="Unassembled WGS sequence"/>
</dbReference>
<feature type="transmembrane region" description="Helical" evidence="7">
    <location>
        <begin position="111"/>
        <end position="132"/>
    </location>
</feature>
<comment type="subcellular location">
    <subcellularLocation>
        <location evidence="1">Membrane</location>
        <topology evidence="1">Multi-pass membrane protein</topology>
    </subcellularLocation>
</comment>
<evidence type="ECO:0000256" key="1">
    <source>
        <dbReference type="ARBA" id="ARBA00004141"/>
    </source>
</evidence>
<evidence type="ECO:0000256" key="4">
    <source>
        <dbReference type="ARBA" id="ARBA00022692"/>
    </source>
</evidence>
<dbReference type="InterPro" id="IPR022764">
    <property type="entry name" value="Peptidase_S54_rhomboid_dom"/>
</dbReference>
<keyword evidence="10" id="KW-1185">Reference proteome</keyword>
<evidence type="ECO:0000256" key="7">
    <source>
        <dbReference type="SAM" id="Phobius"/>
    </source>
</evidence>
<dbReference type="PANTHER" id="PTHR43066">
    <property type="entry name" value="RHOMBOID-RELATED PROTEIN"/>
    <property type="match status" value="1"/>
</dbReference>
<keyword evidence="2" id="KW-1003">Cell membrane</keyword>
<keyword evidence="3" id="KW-0997">Cell inner membrane</keyword>
<keyword evidence="5 7" id="KW-1133">Transmembrane helix</keyword>
<proteinExistence type="predicted"/>
<reference evidence="9 10" key="1">
    <citation type="journal article" date="2016" name="Front. Microbiol.">
        <title>Comparative Genomics Analysis of Streptomyces Species Reveals Their Adaptation to the Marine Environment and Their Diversity at the Genomic Level.</title>
        <authorList>
            <person name="Tian X."/>
            <person name="Zhang Z."/>
            <person name="Yang T."/>
            <person name="Chen M."/>
            <person name="Li J."/>
            <person name="Chen F."/>
            <person name="Yang J."/>
            <person name="Li W."/>
            <person name="Zhang B."/>
            <person name="Zhang Z."/>
            <person name="Wu J."/>
            <person name="Zhang C."/>
            <person name="Long L."/>
            <person name="Xiao J."/>
        </authorList>
    </citation>
    <scope>NUCLEOTIDE SEQUENCE [LARGE SCALE GENOMIC DNA]</scope>
    <source>
        <strain evidence="9 10">SCSIO 10390</strain>
    </source>
</reference>
<sequence length="243" mass="26288">MPSGRAVMNRTAPKLPVVTCALVLLCAVIFLTGPVSGFLPVYGTGSALHRAQVSYLNDWGVVPRALWSGALRPLITPLTALFLHGSWLHLLGNLLFLHVFGGPVEMRMGRLRFAVCYLTVGYVAMLCYAAAHHQSAETLVGASGAVSGVLGAFLYLHPTARVTSLFPFLYFLPLRFPAWLVLVFWLAVQWVAARGDTDGPGVAYLAHVVGFTLGFLYAWARFRRFRTATVGTPAPATQGESTP</sequence>
<feature type="transmembrane region" description="Helical" evidence="7">
    <location>
        <begin position="74"/>
        <end position="99"/>
    </location>
</feature>
<dbReference type="AlphaFoldDB" id="A0A1E7JM30"/>
<protein>
    <recommendedName>
        <fullName evidence="8">Peptidase S54 rhomboid domain-containing protein</fullName>
    </recommendedName>
</protein>
<dbReference type="Pfam" id="PF01694">
    <property type="entry name" value="Rhomboid"/>
    <property type="match status" value="1"/>
</dbReference>
<keyword evidence="4 7" id="KW-0812">Transmembrane</keyword>
<evidence type="ECO:0000256" key="3">
    <source>
        <dbReference type="ARBA" id="ARBA00022519"/>
    </source>
</evidence>
<name>A0A1E7JM30_9ACTN</name>
<dbReference type="SUPFAM" id="SSF144091">
    <property type="entry name" value="Rhomboid-like"/>
    <property type="match status" value="1"/>
</dbReference>
<gene>
    <name evidence="9" type="ORF">AN215_19330</name>
</gene>
<dbReference type="GO" id="GO:0004252">
    <property type="term" value="F:serine-type endopeptidase activity"/>
    <property type="evidence" value="ECO:0007669"/>
    <property type="project" value="InterPro"/>
</dbReference>
<evidence type="ECO:0000313" key="10">
    <source>
        <dbReference type="Proteomes" id="UP000176087"/>
    </source>
</evidence>
<feature type="transmembrane region" description="Helical" evidence="7">
    <location>
        <begin position="202"/>
        <end position="220"/>
    </location>
</feature>
<dbReference type="PATRIC" id="fig|933944.5.peg.3210"/>
<dbReference type="Gene3D" id="1.20.1540.10">
    <property type="entry name" value="Rhomboid-like"/>
    <property type="match status" value="1"/>
</dbReference>
<evidence type="ECO:0000313" key="9">
    <source>
        <dbReference type="EMBL" id="OEU88669.1"/>
    </source>
</evidence>
<evidence type="ECO:0000259" key="8">
    <source>
        <dbReference type="Pfam" id="PF01694"/>
    </source>
</evidence>